<dbReference type="InterPro" id="IPR043502">
    <property type="entry name" value="DNA/RNA_pol_sf"/>
</dbReference>
<accession>A0A438I7S2</accession>
<keyword evidence="1" id="KW-0378">Hydrolase</keyword>
<dbReference type="InterPro" id="IPR036397">
    <property type="entry name" value="RNaseH_sf"/>
</dbReference>
<dbReference type="InterPro" id="IPR001584">
    <property type="entry name" value="Integrase_cat-core"/>
</dbReference>
<dbReference type="GO" id="GO:0015074">
    <property type="term" value="P:DNA integration"/>
    <property type="evidence" value="ECO:0007669"/>
    <property type="project" value="InterPro"/>
</dbReference>
<dbReference type="EMBL" id="QGNW01000134">
    <property type="protein sequence ID" value="RVW92761.1"/>
    <property type="molecule type" value="Genomic_DNA"/>
</dbReference>
<dbReference type="InterPro" id="IPR013103">
    <property type="entry name" value="RVT_2"/>
</dbReference>
<dbReference type="Pfam" id="PF14244">
    <property type="entry name" value="Retrotran_gag_3"/>
    <property type="match status" value="1"/>
</dbReference>
<dbReference type="Pfam" id="PF07727">
    <property type="entry name" value="RVT_2"/>
    <property type="match status" value="1"/>
</dbReference>
<dbReference type="PANTHER" id="PTHR11439:SF487">
    <property type="entry name" value="RNA-DIRECTED DNA POLYMERASE"/>
    <property type="match status" value="1"/>
</dbReference>
<dbReference type="Pfam" id="PF22936">
    <property type="entry name" value="Pol_BBD"/>
    <property type="match status" value="1"/>
</dbReference>
<keyword evidence="1" id="KW-0645">Protease</keyword>
<dbReference type="InterPro" id="IPR054722">
    <property type="entry name" value="PolX-like_BBD"/>
</dbReference>
<name>A0A438I7S2_VITVI</name>
<dbReference type="Gene3D" id="3.30.420.10">
    <property type="entry name" value="Ribonuclease H-like superfamily/Ribonuclease H"/>
    <property type="match status" value="1"/>
</dbReference>
<evidence type="ECO:0000313" key="5">
    <source>
        <dbReference type="Proteomes" id="UP000288805"/>
    </source>
</evidence>
<keyword evidence="1" id="KW-0064">Aspartyl protease</keyword>
<dbReference type="SUPFAM" id="SSF56672">
    <property type="entry name" value="DNA/RNA polymerases"/>
    <property type="match status" value="1"/>
</dbReference>
<sequence>MVGDDEQPPLPPPKREMNSPFFLGTGDRPGDFITPTRLRGDNYDDWASDIQLALEARRKFEFLEGTITGPQPPYTQSDWNTVNAMLVSWITNTIDPEVKSTLSKFRDAKRLWEHLKQRYAMVNGPRIQQLKTSIAKCEQPKSMSVTTYYGKLNVLWEELFKHEPLISCTCCSSCTAASLHQARREQGKLHDFLMGLNTDLYAQLRTNILSQDPLPSLDQAYQLVIQDERVRLAKAVTEDKPAEVLGFAVRTGAGRGRGKTERPVCSHCKKTGHETSTCWSLVACPHCHKHGHDKNNCYEIVGYPEGWLDQNKADGGAGRSRQQAGRGRGSARANAASSTIGASSTKSSTDQLFTPEQWKALAGLIGNAQVPDDRLNGKFDTKSWIIDTGATHHVTGDLSWLFDTIALFECPVGLPNGESVVATQSGSVRLSNNITLKNVLYVPKLNCNLLSVSQLTDDLHCIVQFNSYMCAIQDHTRELIGTGVRRDGLYYFGGAEGDSVQHVSVHNAASTLELWLKRMGHPSEKIVKLLPPVSNLKGSLNKACEICFRAKHPRDKFPLSDNKATRIFEKIHCDLWGSYKHVSSCGARYFLTIVDDFSRAVWIYLLVDKTEVFRMFMSFIAMVDRQFSQTVKVVQSDNGTEFKCLLDYFSATGILFQTSCVGTPQQNGRVERKHKHILNVGRALRFQTNLPIYFWGESVLAAAHLINRTPSPLLHNKTPFEILFGSPPSYAAIHTFGCLSFAHDQKSKGDKFASRSRKCVFLGYPFGKKGWKLFDLDTKELFVSRDVKFFEDIFPFGNPGAVNIIPDNIVPKVNVEIDSDFADFVDDDADLPNPQAQTQNPNLIQPESQAHQDLSPGPEVVPTVGLDSLGLDNTSNGQSAPMGKRMRDKFPSVLLRDFVTHTVVAEIPSPATPSPQHPSGTPYPIAHYINCDNFSVHYRKFLAAIISSNDPKSFKEAMKDVGWQKSMHEEIRALEENGTWTLEPLPKGKRALGSQWVYRTKYFSNGDIERLKSRLVVLGNHQEAGIDYHETFSPVAKMTTVRAFLAIAASKNWELHQMDVHNAFLHGDLEEEVYMKLPPGFESFDPNLVCRLRKSLYGLKQAPRCWFAKLVTALKGYGFLQSYSDYSLFTYTKGNVQINVLVYVDDLIISGNDSAALKTFKAYLSDCFKMKDLGVLKYFLGIEVARSSAGLFLCQCKYTLDIVSEAGLLGAKPCGFSIEQNHRLGLANGELLSNPESYRRLVGRLIYLAVTRPDLAYSVHILSQFMQEPRIEHWEAALRVVRYLKGTSGQGILLRTDSDLSLQGWCDSDWAACPVTKRSLSGWLVFLGQSPISWKTKKQHTVSRSSAEAEYRAMAAVTCELKWLKGLLLSLGVHHPKAIKLFCDSQSALHMAKNPVFHERTKHIEVDCHFVRDAITDGLIAPSYVPTVTQLADIFTKALGKKQFDYLLAKLGIFEPHALT</sequence>
<dbReference type="InterPro" id="IPR057670">
    <property type="entry name" value="SH3_retrovirus"/>
</dbReference>
<feature type="region of interest" description="Disordered" evidence="2">
    <location>
        <begin position="1"/>
        <end position="29"/>
    </location>
</feature>
<evidence type="ECO:0000313" key="4">
    <source>
        <dbReference type="EMBL" id="RVW92761.1"/>
    </source>
</evidence>
<dbReference type="PANTHER" id="PTHR11439">
    <property type="entry name" value="GAG-POL-RELATED RETROTRANSPOSON"/>
    <property type="match status" value="1"/>
</dbReference>
<feature type="compositionally biased region" description="Low complexity" evidence="2">
    <location>
        <begin position="319"/>
        <end position="349"/>
    </location>
</feature>
<dbReference type="SUPFAM" id="SSF53098">
    <property type="entry name" value="Ribonuclease H-like"/>
    <property type="match status" value="1"/>
</dbReference>
<proteinExistence type="predicted"/>
<dbReference type="GO" id="GO:0004190">
    <property type="term" value="F:aspartic-type endopeptidase activity"/>
    <property type="evidence" value="ECO:0007669"/>
    <property type="project" value="UniProtKB-KW"/>
</dbReference>
<dbReference type="Pfam" id="PF13976">
    <property type="entry name" value="gag_pre-integrs"/>
    <property type="match status" value="1"/>
</dbReference>
<evidence type="ECO:0000256" key="1">
    <source>
        <dbReference type="ARBA" id="ARBA00022750"/>
    </source>
</evidence>
<gene>
    <name evidence="4" type="primary">POLX_817</name>
    <name evidence="4" type="ORF">CK203_042533</name>
</gene>
<evidence type="ECO:0000256" key="2">
    <source>
        <dbReference type="SAM" id="MobiDB-lite"/>
    </source>
</evidence>
<feature type="region of interest" description="Disordered" evidence="2">
    <location>
        <begin position="312"/>
        <end position="350"/>
    </location>
</feature>
<dbReference type="CDD" id="cd09272">
    <property type="entry name" value="RNase_HI_RT_Ty1"/>
    <property type="match status" value="1"/>
</dbReference>
<dbReference type="Pfam" id="PF25597">
    <property type="entry name" value="SH3_retrovirus"/>
    <property type="match status" value="1"/>
</dbReference>
<dbReference type="Proteomes" id="UP000288805">
    <property type="component" value="Unassembled WGS sequence"/>
</dbReference>
<protein>
    <submittedName>
        <fullName evidence="4">Retrovirus-related Pol polyprotein from transposon TNT 1-94</fullName>
    </submittedName>
</protein>
<evidence type="ECO:0000259" key="3">
    <source>
        <dbReference type="PROSITE" id="PS50994"/>
    </source>
</evidence>
<reference evidence="4 5" key="1">
    <citation type="journal article" date="2018" name="PLoS Genet.">
        <title>Population sequencing reveals clonal diversity and ancestral inbreeding in the grapevine cultivar Chardonnay.</title>
        <authorList>
            <person name="Roach M.J."/>
            <person name="Johnson D.L."/>
            <person name="Bohlmann J."/>
            <person name="van Vuuren H.J."/>
            <person name="Jones S.J."/>
            <person name="Pretorius I.S."/>
            <person name="Schmidt S.A."/>
            <person name="Borneman A.R."/>
        </authorList>
    </citation>
    <scope>NUCLEOTIDE SEQUENCE [LARGE SCALE GENOMIC DNA]</scope>
    <source>
        <strain evidence="5">cv. Chardonnay</strain>
        <tissue evidence="4">Leaf</tissue>
    </source>
</reference>
<dbReference type="PROSITE" id="PS50994">
    <property type="entry name" value="INTEGRASE"/>
    <property type="match status" value="1"/>
</dbReference>
<feature type="domain" description="Integrase catalytic" evidence="3">
    <location>
        <begin position="554"/>
        <end position="727"/>
    </location>
</feature>
<dbReference type="InterPro" id="IPR025724">
    <property type="entry name" value="GAG-pre-integrase_dom"/>
</dbReference>
<dbReference type="InterPro" id="IPR012337">
    <property type="entry name" value="RNaseH-like_sf"/>
</dbReference>
<organism evidence="4 5">
    <name type="scientific">Vitis vinifera</name>
    <name type="common">Grape</name>
    <dbReference type="NCBI Taxonomy" id="29760"/>
    <lineage>
        <taxon>Eukaryota</taxon>
        <taxon>Viridiplantae</taxon>
        <taxon>Streptophyta</taxon>
        <taxon>Embryophyta</taxon>
        <taxon>Tracheophyta</taxon>
        <taxon>Spermatophyta</taxon>
        <taxon>Magnoliopsida</taxon>
        <taxon>eudicotyledons</taxon>
        <taxon>Gunneridae</taxon>
        <taxon>Pentapetalae</taxon>
        <taxon>rosids</taxon>
        <taxon>Vitales</taxon>
        <taxon>Vitaceae</taxon>
        <taxon>Viteae</taxon>
        <taxon>Vitis</taxon>
    </lineage>
</organism>
<comment type="caution">
    <text evidence="4">The sequence shown here is derived from an EMBL/GenBank/DDBJ whole genome shotgun (WGS) entry which is preliminary data.</text>
</comment>
<dbReference type="InterPro" id="IPR029472">
    <property type="entry name" value="Copia-like_N"/>
</dbReference>
<dbReference type="GO" id="GO:0003676">
    <property type="term" value="F:nucleic acid binding"/>
    <property type="evidence" value="ECO:0007669"/>
    <property type="project" value="InterPro"/>
</dbReference>